<evidence type="ECO:0000313" key="3">
    <source>
        <dbReference type="Proteomes" id="UP001232445"/>
    </source>
</evidence>
<name>A0ABU0CXE6_9BACI</name>
<dbReference type="InterPro" id="IPR050259">
    <property type="entry name" value="SDR"/>
</dbReference>
<dbReference type="InterPro" id="IPR002347">
    <property type="entry name" value="SDR_fam"/>
</dbReference>
<gene>
    <name evidence="2" type="ORF">J2S00_003656</name>
</gene>
<dbReference type="InterPro" id="IPR036291">
    <property type="entry name" value="NAD(P)-bd_dom_sf"/>
</dbReference>
<sequence>MELSLKDKVVLITGGSLGIGYYTALQFAGEGAKVAICARNETRLQEAVQNIQHETGQEVLGMTADVSKRDECFRIVNQTAGHFGRLNILINNAGTSAANPFESVTDDLWRYDFDLKLFAALHCSKASIPHMRKEGGGSIVNVTAVIGKAPPSSSLPTSVSRAAGLALTKAMSRDLARYQIRVNTVCIGLIRSNQIEQRWKREAGDLSWEQYSKDKRHNIPLGRIGEPQEAANVVTFLASDAASYVTGTSVNIDGGKSVVL</sequence>
<proteinExistence type="inferred from homology"/>
<dbReference type="PANTHER" id="PTHR42879">
    <property type="entry name" value="3-OXOACYL-(ACYL-CARRIER-PROTEIN) REDUCTASE"/>
    <property type="match status" value="1"/>
</dbReference>
<evidence type="ECO:0000256" key="1">
    <source>
        <dbReference type="ARBA" id="ARBA00006484"/>
    </source>
</evidence>
<keyword evidence="3" id="KW-1185">Reference proteome</keyword>
<dbReference type="Pfam" id="PF13561">
    <property type="entry name" value="adh_short_C2"/>
    <property type="match status" value="1"/>
</dbReference>
<reference evidence="2 3" key="1">
    <citation type="submission" date="2023-07" db="EMBL/GenBank/DDBJ databases">
        <title>Genomic Encyclopedia of Type Strains, Phase IV (KMG-IV): sequencing the most valuable type-strain genomes for metagenomic binning, comparative biology and taxonomic classification.</title>
        <authorList>
            <person name="Goeker M."/>
        </authorList>
    </citation>
    <scope>NUCLEOTIDE SEQUENCE [LARGE SCALE GENOMIC DNA]</scope>
    <source>
        <strain evidence="2 3">DSM 17740</strain>
    </source>
</reference>
<comment type="similarity">
    <text evidence="1">Belongs to the short-chain dehydrogenases/reductases (SDR) family.</text>
</comment>
<accession>A0ABU0CXE6</accession>
<dbReference type="PRINTS" id="PR00080">
    <property type="entry name" value="SDRFAMILY"/>
</dbReference>
<dbReference type="EMBL" id="JAUSUQ010000020">
    <property type="protein sequence ID" value="MDQ0340816.1"/>
    <property type="molecule type" value="Genomic_DNA"/>
</dbReference>
<dbReference type="PRINTS" id="PR00081">
    <property type="entry name" value="GDHRDH"/>
</dbReference>
<dbReference type="Gene3D" id="3.40.50.720">
    <property type="entry name" value="NAD(P)-binding Rossmann-like Domain"/>
    <property type="match status" value="1"/>
</dbReference>
<protein>
    <submittedName>
        <fullName evidence="2">NAD(P)-dependent dehydrogenase (Short-subunit alcohol dehydrogenase family)</fullName>
    </submittedName>
</protein>
<dbReference type="SUPFAM" id="SSF51735">
    <property type="entry name" value="NAD(P)-binding Rossmann-fold domains"/>
    <property type="match status" value="1"/>
</dbReference>
<comment type="caution">
    <text evidence="2">The sequence shown here is derived from an EMBL/GenBank/DDBJ whole genome shotgun (WGS) entry which is preliminary data.</text>
</comment>
<evidence type="ECO:0000313" key="2">
    <source>
        <dbReference type="EMBL" id="MDQ0340816.1"/>
    </source>
</evidence>
<dbReference type="RefSeq" id="WP_307343109.1">
    <property type="nucleotide sequence ID" value="NZ_JAUSUQ010000020.1"/>
</dbReference>
<organism evidence="2 3">
    <name type="scientific">Caldalkalibacillus uzonensis</name>
    <dbReference type="NCBI Taxonomy" id="353224"/>
    <lineage>
        <taxon>Bacteria</taxon>
        <taxon>Bacillati</taxon>
        <taxon>Bacillota</taxon>
        <taxon>Bacilli</taxon>
        <taxon>Bacillales</taxon>
        <taxon>Bacillaceae</taxon>
        <taxon>Caldalkalibacillus</taxon>
    </lineage>
</organism>
<dbReference type="Proteomes" id="UP001232445">
    <property type="component" value="Unassembled WGS sequence"/>
</dbReference>